<evidence type="ECO:0000256" key="2">
    <source>
        <dbReference type="ARBA" id="ARBA00022475"/>
    </source>
</evidence>
<feature type="signal peptide" evidence="19">
    <location>
        <begin position="1"/>
        <end position="18"/>
    </location>
</feature>
<sequence length="467" mass="50430">MGGLWPWMLGLLSLPVKGRSPTPTHVLTSSPTWGRLGPCMSGPGLILGAPPASSCPGACGSSFSEGLTPEGTQTSWDKDIPAINQELIPEETPESSFLLEGDILRPSPFRLLSATSNKWPKNGGVVEVPFLLSRKYDEPSRKVILQAFAEFERFTCIRFVAYHGQRDFISIIPVSGCFSGVGRSGGMQVVSLAPTCLQKGPGIVLHELMHVLGFWHEHSRADRDRYIRVNWNEILPGFEINFIKSRSSNMLVPYDYASVLHYGRLAFSRSGLPTIMPLWGPSVHIGQRWNLSASDITRVLRLYDCSPSGPGPQGREFQAHGIDGSPTAASGPQLQRLLEALLAESRNSSPSDPRAGESPLEWEPPVLGKSGVEASARWPQTSASSTSSRSGAAAPGGALEWPRQAHVSTMPLAPSREDQPAPVRAVWGKPALGNFLGTPRGQPVASVPKWGGHPLSRADGPRNPWPL</sequence>
<dbReference type="SMART" id="SM00235">
    <property type="entry name" value="ZnMc"/>
    <property type="match status" value="1"/>
</dbReference>
<evidence type="ECO:0000256" key="19">
    <source>
        <dbReference type="RuleBase" id="RU361183"/>
    </source>
</evidence>
<evidence type="ECO:0000256" key="7">
    <source>
        <dbReference type="ARBA" id="ARBA00022801"/>
    </source>
</evidence>
<keyword evidence="7 18" id="KW-0378">Hydrolase</keyword>
<dbReference type="GO" id="GO:0007338">
    <property type="term" value="P:single fertilization"/>
    <property type="evidence" value="ECO:0007669"/>
    <property type="project" value="UniProtKB-KW"/>
</dbReference>
<evidence type="ECO:0000256" key="8">
    <source>
        <dbReference type="ARBA" id="ARBA00022833"/>
    </source>
</evidence>
<comment type="caution">
    <text evidence="18">Lacks conserved residue(s) required for the propagation of feature annotation.</text>
</comment>
<keyword evidence="23" id="KW-1185">Reference proteome</keyword>
<comment type="subunit">
    <text evidence="17">Interacts (via N-terminal domain) with SPACA3; the interaction occurs during fertilization.</text>
</comment>
<dbReference type="Pfam" id="PF01400">
    <property type="entry name" value="Astacin"/>
    <property type="match status" value="1"/>
</dbReference>
<evidence type="ECO:0000256" key="16">
    <source>
        <dbReference type="ARBA" id="ARBA00057258"/>
    </source>
</evidence>
<dbReference type="PROSITE" id="PS51864">
    <property type="entry name" value="ASTACIN"/>
    <property type="match status" value="1"/>
</dbReference>
<feature type="binding site" evidence="18">
    <location>
        <position position="206"/>
    </location>
    <ligand>
        <name>Zn(2+)</name>
        <dbReference type="ChEBI" id="CHEBI:29105"/>
        <note>catalytic</note>
    </ligand>
</feature>
<feature type="domain" description="Peptidase M12A" evidence="21">
    <location>
        <begin position="110"/>
        <end position="306"/>
    </location>
</feature>
<dbReference type="GO" id="GO:0060473">
    <property type="term" value="C:cortical granule"/>
    <property type="evidence" value="ECO:0007669"/>
    <property type="project" value="UniProtKB-SubCell"/>
</dbReference>
<keyword evidence="6 19" id="KW-0732">Signal</keyword>
<proteinExistence type="predicted"/>
<evidence type="ECO:0000256" key="5">
    <source>
        <dbReference type="ARBA" id="ARBA00022723"/>
    </source>
</evidence>
<feature type="binding site" evidence="18">
    <location>
        <position position="216"/>
    </location>
    <ligand>
        <name>Zn(2+)</name>
        <dbReference type="ChEBI" id="CHEBI:29105"/>
        <note>catalytic</note>
    </ligand>
</feature>
<comment type="cofactor">
    <cofactor evidence="18 19">
        <name>Zn(2+)</name>
        <dbReference type="ChEBI" id="CHEBI:29105"/>
    </cofactor>
    <text evidence="18 19">Binds 1 zinc ion per subunit.</text>
</comment>
<evidence type="ECO:0000256" key="6">
    <source>
        <dbReference type="ARBA" id="ARBA00022729"/>
    </source>
</evidence>
<feature type="active site" evidence="18">
    <location>
        <position position="207"/>
    </location>
</feature>
<evidence type="ECO:0000256" key="10">
    <source>
        <dbReference type="ARBA" id="ARBA00023136"/>
    </source>
</evidence>
<keyword evidence="14" id="KW-0968">Cytoplasmic vesicle</keyword>
<dbReference type="InterPro" id="IPR001506">
    <property type="entry name" value="Peptidase_M12A"/>
</dbReference>
<keyword evidence="10" id="KW-0472">Membrane</keyword>
<comment type="function">
    <text evidence="16">Oocyte-specific oolemmal receptor involved in sperm and egg adhesion and fertilization. Plays a role in the polyspermy inhibition. Probably acts as a protease for the post-fertilization cleavage of ZP2. Cleaves the sperm-binding ZP2 at the surface of the zona pellucida after fertilization and cortical granule exocytosis, rendering the zona pellucida unable to support further sperm binding.</text>
</comment>
<evidence type="ECO:0000256" key="11">
    <source>
        <dbReference type="ARBA" id="ARBA00023145"/>
    </source>
</evidence>
<keyword evidence="5 18" id="KW-0479">Metal-binding</keyword>
<evidence type="ECO:0000256" key="15">
    <source>
        <dbReference type="ARBA" id="ARBA00037865"/>
    </source>
</evidence>
<keyword evidence="3" id="KW-0963">Cytoplasm</keyword>
<dbReference type="Proteomes" id="UP001177744">
    <property type="component" value="Unassembled WGS sequence"/>
</dbReference>
<feature type="region of interest" description="Disordered" evidence="20">
    <location>
        <begin position="433"/>
        <end position="467"/>
    </location>
</feature>
<dbReference type="EMBL" id="JAULJE010000017">
    <property type="protein sequence ID" value="KAK1332826.1"/>
    <property type="molecule type" value="Genomic_DNA"/>
</dbReference>
<feature type="region of interest" description="Disordered" evidence="20">
    <location>
        <begin position="345"/>
        <end position="402"/>
    </location>
</feature>
<gene>
    <name evidence="22" type="ORF">QTO34_006357</name>
</gene>
<comment type="subcellular location">
    <subcellularLocation>
        <location evidence="1">Cell membrane</location>
    </subcellularLocation>
    <subcellularLocation>
        <location evidence="15">Cytoplasmic vesicle</location>
        <location evidence="15">Secretory vesicle</location>
        <location evidence="15">Cortical granule</location>
    </subcellularLocation>
</comment>
<dbReference type="FunFam" id="3.40.390.10:FF:000036">
    <property type="entry name" value="Metalloendopeptidase"/>
    <property type="match status" value="1"/>
</dbReference>
<evidence type="ECO:0000256" key="17">
    <source>
        <dbReference type="ARBA" id="ARBA00065652"/>
    </source>
</evidence>
<reference evidence="22" key="1">
    <citation type="submission" date="2023-06" db="EMBL/GenBank/DDBJ databases">
        <title>Reference genome for the Northern bat (Eptesicus nilssonii), a most northern bat species.</title>
        <authorList>
            <person name="Laine V.N."/>
            <person name="Pulliainen A.T."/>
            <person name="Lilley T.M."/>
        </authorList>
    </citation>
    <scope>NUCLEOTIDE SEQUENCE</scope>
    <source>
        <strain evidence="22">BLF_Eptnil</strain>
        <tissue evidence="22">Kidney</tissue>
    </source>
</reference>
<evidence type="ECO:0000256" key="20">
    <source>
        <dbReference type="SAM" id="MobiDB-lite"/>
    </source>
</evidence>
<protein>
    <recommendedName>
        <fullName evidence="19">Metalloendopeptidase</fullName>
        <ecNumber evidence="19">3.4.24.-</ecNumber>
    </recommendedName>
</protein>
<dbReference type="GO" id="GO:0004222">
    <property type="term" value="F:metalloendopeptidase activity"/>
    <property type="evidence" value="ECO:0007669"/>
    <property type="project" value="UniProtKB-UniRule"/>
</dbReference>
<feature type="compositionally biased region" description="Low complexity" evidence="20">
    <location>
        <begin position="382"/>
        <end position="398"/>
    </location>
</feature>
<evidence type="ECO:0000256" key="9">
    <source>
        <dbReference type="ARBA" id="ARBA00023049"/>
    </source>
</evidence>
<evidence type="ECO:0000256" key="3">
    <source>
        <dbReference type="ARBA" id="ARBA00022490"/>
    </source>
</evidence>
<dbReference type="InterPro" id="IPR006026">
    <property type="entry name" value="Peptidase_Metallo"/>
</dbReference>
<evidence type="ECO:0000256" key="14">
    <source>
        <dbReference type="ARBA" id="ARBA00023329"/>
    </source>
</evidence>
<evidence type="ECO:0000313" key="23">
    <source>
        <dbReference type="Proteomes" id="UP001177744"/>
    </source>
</evidence>
<evidence type="ECO:0000313" key="22">
    <source>
        <dbReference type="EMBL" id="KAK1332826.1"/>
    </source>
</evidence>
<keyword evidence="2" id="KW-1003">Cell membrane</keyword>
<dbReference type="PRINTS" id="PR00480">
    <property type="entry name" value="ASTACIN"/>
</dbReference>
<evidence type="ECO:0000256" key="18">
    <source>
        <dbReference type="PROSITE-ProRule" id="PRU01211"/>
    </source>
</evidence>
<keyword evidence="8 18" id="KW-0862">Zinc</keyword>
<feature type="region of interest" description="Disordered" evidence="20">
    <location>
        <begin position="310"/>
        <end position="330"/>
    </location>
</feature>
<keyword evidence="12" id="KW-1015">Disulfide bond</keyword>
<dbReference type="GO" id="GO:0006508">
    <property type="term" value="P:proteolysis"/>
    <property type="evidence" value="ECO:0007669"/>
    <property type="project" value="UniProtKB-KW"/>
</dbReference>
<feature type="chain" id="PRO_5041488204" description="Metalloendopeptidase" evidence="19">
    <location>
        <begin position="19"/>
        <end position="467"/>
    </location>
</feature>
<dbReference type="InterPro" id="IPR024079">
    <property type="entry name" value="MetalloPept_cat_dom_sf"/>
</dbReference>
<evidence type="ECO:0000259" key="21">
    <source>
        <dbReference type="PROSITE" id="PS51864"/>
    </source>
</evidence>
<dbReference type="GO" id="GO:0005886">
    <property type="term" value="C:plasma membrane"/>
    <property type="evidence" value="ECO:0007669"/>
    <property type="project" value="UniProtKB-SubCell"/>
</dbReference>
<feature type="binding site" evidence="18">
    <location>
        <position position="210"/>
    </location>
    <ligand>
        <name>Zn(2+)</name>
        <dbReference type="ChEBI" id="CHEBI:29105"/>
        <note>catalytic</note>
    </ligand>
</feature>
<evidence type="ECO:0000256" key="1">
    <source>
        <dbReference type="ARBA" id="ARBA00004236"/>
    </source>
</evidence>
<dbReference type="Gene3D" id="3.40.390.10">
    <property type="entry name" value="Collagenase (Catalytic Domain)"/>
    <property type="match status" value="1"/>
</dbReference>
<dbReference type="EC" id="3.4.24.-" evidence="19"/>
<evidence type="ECO:0000256" key="13">
    <source>
        <dbReference type="ARBA" id="ARBA00023279"/>
    </source>
</evidence>
<dbReference type="SUPFAM" id="SSF55486">
    <property type="entry name" value="Metalloproteases ('zincins'), catalytic domain"/>
    <property type="match status" value="1"/>
</dbReference>
<dbReference type="AlphaFoldDB" id="A0AA40HLG0"/>
<dbReference type="PANTHER" id="PTHR10127:SF855">
    <property type="entry name" value="ASTACIN-LIKE METALLOENDOPEPTIDASE"/>
    <property type="match status" value="1"/>
</dbReference>
<keyword evidence="4 18" id="KW-0645">Protease</keyword>
<keyword evidence="13" id="KW-0278">Fertilization</keyword>
<accession>A0AA40HLG0</accession>
<comment type="caution">
    <text evidence="22">The sequence shown here is derived from an EMBL/GenBank/DDBJ whole genome shotgun (WGS) entry which is preliminary data.</text>
</comment>
<dbReference type="PANTHER" id="PTHR10127">
    <property type="entry name" value="DISCOIDIN, CUB, EGF, LAMININ , AND ZINC METALLOPROTEASE DOMAIN CONTAINING"/>
    <property type="match status" value="1"/>
</dbReference>
<evidence type="ECO:0000256" key="4">
    <source>
        <dbReference type="ARBA" id="ARBA00022670"/>
    </source>
</evidence>
<dbReference type="GO" id="GO:0008270">
    <property type="term" value="F:zinc ion binding"/>
    <property type="evidence" value="ECO:0007669"/>
    <property type="project" value="UniProtKB-UniRule"/>
</dbReference>
<organism evidence="22 23">
    <name type="scientific">Cnephaeus nilssonii</name>
    <name type="common">Northern bat</name>
    <name type="synonym">Eptesicus nilssonii</name>
    <dbReference type="NCBI Taxonomy" id="3371016"/>
    <lineage>
        <taxon>Eukaryota</taxon>
        <taxon>Metazoa</taxon>
        <taxon>Chordata</taxon>
        <taxon>Craniata</taxon>
        <taxon>Vertebrata</taxon>
        <taxon>Euteleostomi</taxon>
        <taxon>Mammalia</taxon>
        <taxon>Eutheria</taxon>
        <taxon>Laurasiatheria</taxon>
        <taxon>Chiroptera</taxon>
        <taxon>Yangochiroptera</taxon>
        <taxon>Vespertilionidae</taxon>
        <taxon>Cnephaeus</taxon>
    </lineage>
</organism>
<keyword evidence="9 18" id="KW-0482">Metalloprotease</keyword>
<name>A0AA40HLG0_CNENI</name>
<evidence type="ECO:0000256" key="12">
    <source>
        <dbReference type="ARBA" id="ARBA00023157"/>
    </source>
</evidence>
<keyword evidence="11" id="KW-0865">Zymogen</keyword>